<dbReference type="InterPro" id="IPR036291">
    <property type="entry name" value="NAD(P)-bd_dom_sf"/>
</dbReference>
<accession>A0ABW0ZQF7</accession>
<dbReference type="Pfam" id="PF03446">
    <property type="entry name" value="NAD_binding_2"/>
    <property type="match status" value="1"/>
</dbReference>
<dbReference type="Pfam" id="PF21761">
    <property type="entry name" value="RedAm-like_C"/>
    <property type="match status" value="1"/>
</dbReference>
<keyword evidence="5" id="KW-1185">Reference proteome</keyword>
<dbReference type="InterPro" id="IPR051265">
    <property type="entry name" value="HIBADH-related_NP60_sf"/>
</dbReference>
<evidence type="ECO:0000313" key="5">
    <source>
        <dbReference type="Proteomes" id="UP001596074"/>
    </source>
</evidence>
<organism evidence="4 5">
    <name type="scientific">Actinomadura rugatobispora</name>
    <dbReference type="NCBI Taxonomy" id="1994"/>
    <lineage>
        <taxon>Bacteria</taxon>
        <taxon>Bacillati</taxon>
        <taxon>Actinomycetota</taxon>
        <taxon>Actinomycetes</taxon>
        <taxon>Streptosporangiales</taxon>
        <taxon>Thermomonosporaceae</taxon>
        <taxon>Actinomadura</taxon>
    </lineage>
</organism>
<feature type="signal peptide" evidence="1">
    <location>
        <begin position="1"/>
        <end position="24"/>
    </location>
</feature>
<dbReference type="InterPro" id="IPR048666">
    <property type="entry name" value="RedAm-like_C"/>
</dbReference>
<dbReference type="InterPro" id="IPR006115">
    <property type="entry name" value="6PGDH_NADP-bd"/>
</dbReference>
<name>A0ABW0ZQF7_9ACTN</name>
<evidence type="ECO:0000259" key="3">
    <source>
        <dbReference type="Pfam" id="PF21761"/>
    </source>
</evidence>
<keyword evidence="1" id="KW-0732">Signal</keyword>
<protein>
    <submittedName>
        <fullName evidence="4">NAD(P)-dependent oxidoreductase</fullName>
        <ecNumber evidence="4">1.1.-.-</ecNumber>
    </submittedName>
</protein>
<dbReference type="InterPro" id="IPR013328">
    <property type="entry name" value="6PGD_dom2"/>
</dbReference>
<feature type="chain" id="PRO_5045967688" evidence="1">
    <location>
        <begin position="25"/>
        <end position="286"/>
    </location>
</feature>
<comment type="caution">
    <text evidence="4">The sequence shown here is derived from an EMBL/GenBank/DDBJ whole genome shotgun (WGS) entry which is preliminary data.</text>
</comment>
<feature type="domain" description="NADPH-dependent reductive aminase-like C-terminal" evidence="3">
    <location>
        <begin position="166"/>
        <end position="272"/>
    </location>
</feature>
<dbReference type="PANTHER" id="PTHR43580">
    <property type="entry name" value="OXIDOREDUCTASE GLYR1-RELATED"/>
    <property type="match status" value="1"/>
</dbReference>
<dbReference type="PANTHER" id="PTHR43580:SF2">
    <property type="entry name" value="CYTOKINE-LIKE NUCLEAR FACTOR N-PAC"/>
    <property type="match status" value="1"/>
</dbReference>
<dbReference type="EMBL" id="JBHSON010000005">
    <property type="protein sequence ID" value="MFC5744992.1"/>
    <property type="molecule type" value="Genomic_DNA"/>
</dbReference>
<dbReference type="EC" id="1.1.-.-" evidence="4"/>
<dbReference type="Gene3D" id="1.10.1040.10">
    <property type="entry name" value="N-(1-d-carboxylethyl)-l-norvaline Dehydrogenase, domain 2"/>
    <property type="match status" value="1"/>
</dbReference>
<evidence type="ECO:0000259" key="2">
    <source>
        <dbReference type="Pfam" id="PF03446"/>
    </source>
</evidence>
<sequence>MTTDTTTNSPVTVLGLGSMGSALAAALLKAGHPTTVWNRSPGKADDLVAAGAVRAASVTDAIKASPLVIACLLDYPVVEELLAPAADALTGRDLVNLTNGTPDQARALAARLDARGAWYVDGGIMAIPRLIGTPEGFILYSGSRETFDRARPALDRLGGAHYLGGDAGLASLYDLALLSAMYGMASGVRHAITMVGEERAAEFGSAYLAPWLQAMAAPIGQGAAEDEEASPLGMQAVGMSNIVEASRGEGVPNVLLSHLLIAMQDIVDAGHDDLLPPLIDQIRKAG</sequence>
<dbReference type="Gene3D" id="3.40.50.720">
    <property type="entry name" value="NAD(P)-binding Rossmann-like Domain"/>
    <property type="match status" value="1"/>
</dbReference>
<evidence type="ECO:0000313" key="4">
    <source>
        <dbReference type="EMBL" id="MFC5744992.1"/>
    </source>
</evidence>
<keyword evidence="4" id="KW-0560">Oxidoreductase</keyword>
<feature type="domain" description="6-phosphogluconate dehydrogenase NADP-binding" evidence="2">
    <location>
        <begin position="11"/>
        <end position="160"/>
    </location>
</feature>
<reference evidence="5" key="1">
    <citation type="journal article" date="2019" name="Int. J. Syst. Evol. Microbiol.">
        <title>The Global Catalogue of Microorganisms (GCM) 10K type strain sequencing project: providing services to taxonomists for standard genome sequencing and annotation.</title>
        <authorList>
            <consortium name="The Broad Institute Genomics Platform"/>
            <consortium name="The Broad Institute Genome Sequencing Center for Infectious Disease"/>
            <person name="Wu L."/>
            <person name="Ma J."/>
        </authorList>
    </citation>
    <scope>NUCLEOTIDE SEQUENCE [LARGE SCALE GENOMIC DNA]</scope>
    <source>
        <strain evidence="5">KCTC 42087</strain>
    </source>
</reference>
<dbReference type="Proteomes" id="UP001596074">
    <property type="component" value="Unassembled WGS sequence"/>
</dbReference>
<dbReference type="GO" id="GO:0016491">
    <property type="term" value="F:oxidoreductase activity"/>
    <property type="evidence" value="ECO:0007669"/>
    <property type="project" value="UniProtKB-KW"/>
</dbReference>
<gene>
    <name evidence="4" type="ORF">ACFPZN_05120</name>
</gene>
<dbReference type="RefSeq" id="WP_378280617.1">
    <property type="nucleotide sequence ID" value="NZ_JBHSON010000005.1"/>
</dbReference>
<dbReference type="SUPFAM" id="SSF51735">
    <property type="entry name" value="NAD(P)-binding Rossmann-fold domains"/>
    <property type="match status" value="1"/>
</dbReference>
<evidence type="ECO:0000256" key="1">
    <source>
        <dbReference type="SAM" id="SignalP"/>
    </source>
</evidence>
<proteinExistence type="predicted"/>